<gene>
    <name evidence="8 10" type="primary">argB</name>
</gene>
<comment type="subcellular location">
    <subcellularLocation>
        <location evidence="8">Plastid</location>
        <location evidence="8">Chloroplast</location>
    </subcellularLocation>
</comment>
<dbReference type="GO" id="GO:0042450">
    <property type="term" value="P:L-arginine biosynthetic process via ornithine"/>
    <property type="evidence" value="ECO:0007669"/>
    <property type="project" value="UniProtKB-UniRule"/>
</dbReference>
<keyword evidence="3 8" id="KW-0028">Amino-acid biosynthesis</keyword>
<keyword evidence="4 8" id="KW-0808">Transferase</keyword>
<keyword evidence="5 8" id="KW-0547">Nucleotide-binding</keyword>
<keyword evidence="10" id="KW-0934">Plastid</keyword>
<evidence type="ECO:0000313" key="10">
    <source>
        <dbReference type="EMBL" id="ARW66496.1"/>
    </source>
</evidence>
<feature type="site" description="Transition state stabilizer" evidence="8">
    <location>
        <position position="24"/>
    </location>
</feature>
<comment type="similarity">
    <text evidence="8">Belongs to the acetylglutamate kinase family. ArgB subfamily.</text>
</comment>
<feature type="site" description="Transition state stabilizer" evidence="8">
    <location>
        <position position="237"/>
    </location>
</feature>
<dbReference type="InterPro" id="IPR037528">
    <property type="entry name" value="ArgB"/>
</dbReference>
<reference evidence="10" key="1">
    <citation type="journal article" date="2017" name="J. Phycol.">
        <title>Analysis of chloroplast genomes and a supermatrix inform reclassification of the Rhodomelaceae (Rhodophyta).</title>
        <authorList>
            <person name="Diaz-Tapia P."/>
            <person name="Maggs C.A."/>
            <person name="West J.A."/>
            <person name="Verbruggen H."/>
        </authorList>
    </citation>
    <scope>NUCLEOTIDE SEQUENCE</scope>
    <source>
        <strain evidence="10">PD1024</strain>
    </source>
</reference>
<name>A0A1Z1MKN1_9FLOR</name>
<dbReference type="PANTHER" id="PTHR23342:SF0">
    <property type="entry name" value="N-ACETYLGLUTAMATE SYNTHASE, MITOCHONDRIAL"/>
    <property type="match status" value="1"/>
</dbReference>
<dbReference type="GO" id="GO:0009507">
    <property type="term" value="C:chloroplast"/>
    <property type="evidence" value="ECO:0007669"/>
    <property type="project" value="UniProtKB-SubCell"/>
</dbReference>
<evidence type="ECO:0000256" key="2">
    <source>
        <dbReference type="ARBA" id="ARBA00022571"/>
    </source>
</evidence>
<dbReference type="CDD" id="cd04250">
    <property type="entry name" value="AAK_NAGK-C"/>
    <property type="match status" value="1"/>
</dbReference>
<evidence type="ECO:0000256" key="6">
    <source>
        <dbReference type="ARBA" id="ARBA00022777"/>
    </source>
</evidence>
<keyword evidence="10" id="KW-0150">Chloroplast</keyword>
<feature type="binding site" evidence="8">
    <location>
        <position position="81"/>
    </location>
    <ligand>
        <name>substrate</name>
    </ligand>
</feature>
<dbReference type="GO" id="GO:0003991">
    <property type="term" value="F:acetylglutamate kinase activity"/>
    <property type="evidence" value="ECO:0007669"/>
    <property type="project" value="UniProtKB-UniRule"/>
</dbReference>
<keyword evidence="7 8" id="KW-0067">ATP-binding</keyword>
<evidence type="ECO:0000259" key="9">
    <source>
        <dbReference type="Pfam" id="PF00696"/>
    </source>
</evidence>
<feature type="binding site" evidence="8">
    <location>
        <begin position="59"/>
        <end position="60"/>
    </location>
    <ligand>
        <name>substrate</name>
    </ligand>
</feature>
<dbReference type="InterPro" id="IPR001048">
    <property type="entry name" value="Asp/Glu/Uridylate_kinase"/>
</dbReference>
<dbReference type="Pfam" id="PF00696">
    <property type="entry name" value="AA_kinase"/>
    <property type="match status" value="1"/>
</dbReference>
<evidence type="ECO:0000256" key="4">
    <source>
        <dbReference type="ARBA" id="ARBA00022679"/>
    </source>
</evidence>
<dbReference type="PANTHER" id="PTHR23342">
    <property type="entry name" value="N-ACETYLGLUTAMATE SYNTHASE"/>
    <property type="match status" value="1"/>
</dbReference>
<dbReference type="InterPro" id="IPR004662">
    <property type="entry name" value="AcgluKinase_fam"/>
</dbReference>
<feature type="domain" description="Aspartate/glutamate/uridylate kinase" evidence="9">
    <location>
        <begin position="20"/>
        <end position="256"/>
    </location>
</feature>
<dbReference type="PRINTS" id="PR00474">
    <property type="entry name" value="GLU5KINASE"/>
</dbReference>
<dbReference type="AlphaFoldDB" id="A0A1Z1MKN1"/>
<dbReference type="UniPathway" id="UPA00068">
    <property type="reaction ID" value="UER00107"/>
</dbReference>
<dbReference type="Gene3D" id="3.40.1160.10">
    <property type="entry name" value="Acetylglutamate kinase-like"/>
    <property type="match status" value="1"/>
</dbReference>
<accession>A0A1Z1MKN1</accession>
<evidence type="ECO:0000256" key="3">
    <source>
        <dbReference type="ARBA" id="ARBA00022605"/>
    </source>
</evidence>
<evidence type="ECO:0000256" key="8">
    <source>
        <dbReference type="HAMAP-Rule" id="MF_00082"/>
    </source>
</evidence>
<proteinExistence type="inferred from homology"/>
<dbReference type="GeneID" id="33359644"/>
<comment type="catalytic activity">
    <reaction evidence="8">
        <text>N-acetyl-L-glutamate + ATP = N-acetyl-L-glutamyl 5-phosphate + ADP</text>
        <dbReference type="Rhea" id="RHEA:14629"/>
        <dbReference type="ChEBI" id="CHEBI:30616"/>
        <dbReference type="ChEBI" id="CHEBI:44337"/>
        <dbReference type="ChEBI" id="CHEBI:57936"/>
        <dbReference type="ChEBI" id="CHEBI:456216"/>
        <dbReference type="EC" id="2.7.2.8"/>
    </reaction>
</comment>
<evidence type="ECO:0000256" key="1">
    <source>
        <dbReference type="ARBA" id="ARBA00004828"/>
    </source>
</evidence>
<dbReference type="EMBL" id="MF101442">
    <property type="protein sequence ID" value="ARW66496.1"/>
    <property type="molecule type" value="Genomic_DNA"/>
</dbReference>
<dbReference type="RefSeq" id="YP_009397310.1">
    <property type="nucleotide sequence ID" value="NC_035286.1"/>
</dbReference>
<dbReference type="InterPro" id="IPR036393">
    <property type="entry name" value="AceGlu_kinase-like_sf"/>
</dbReference>
<protein>
    <recommendedName>
        <fullName evidence="8">Acetylglutamate kinase</fullName>
        <ecNumber evidence="8">2.7.2.8</ecNumber>
    </recommendedName>
    <alternativeName>
        <fullName evidence="8">N-acetyl-L-glutamate 5-phosphotransferase</fullName>
    </alternativeName>
    <alternativeName>
        <fullName evidence="8">NAG kinase</fullName>
        <shortName evidence="8">NAGK</shortName>
    </alternativeName>
</protein>
<dbReference type="NCBIfam" id="TIGR00761">
    <property type="entry name" value="argB"/>
    <property type="match status" value="1"/>
</dbReference>
<evidence type="ECO:0000256" key="5">
    <source>
        <dbReference type="ARBA" id="ARBA00022741"/>
    </source>
</evidence>
<dbReference type="InterPro" id="IPR001057">
    <property type="entry name" value="Glu/AcGlu_kinase"/>
</dbReference>
<geneLocation type="chloroplast" evidence="10"/>
<comment type="pathway">
    <text evidence="1 8">Amino-acid biosynthesis; L-arginine biosynthesis; N(2)-acetyl-L-ornithine from L-glutamate: step 2/4.</text>
</comment>
<dbReference type="HAMAP" id="MF_00082">
    <property type="entry name" value="ArgB"/>
    <property type="match status" value="1"/>
</dbReference>
<dbReference type="PIRSF" id="PIRSF000728">
    <property type="entry name" value="NAGK"/>
    <property type="match status" value="1"/>
</dbReference>
<comment type="function">
    <text evidence="8">Catalyzes the ATP-dependent phosphorylation of N-acetyl-L-glutamate.</text>
</comment>
<feature type="binding site" evidence="8">
    <location>
        <position position="174"/>
    </location>
    <ligand>
        <name>substrate</name>
    </ligand>
</feature>
<dbReference type="GO" id="GO:0005524">
    <property type="term" value="F:ATP binding"/>
    <property type="evidence" value="ECO:0007669"/>
    <property type="project" value="UniProtKB-UniRule"/>
</dbReference>
<dbReference type="InterPro" id="IPR041727">
    <property type="entry name" value="NAGK-C"/>
</dbReference>
<keyword evidence="2 8" id="KW-0055">Arginine biosynthesis</keyword>
<dbReference type="EC" id="2.7.2.8" evidence="8"/>
<dbReference type="SUPFAM" id="SSF53633">
    <property type="entry name" value="Carbamate kinase-like"/>
    <property type="match status" value="1"/>
</dbReference>
<evidence type="ECO:0000256" key="7">
    <source>
        <dbReference type="ARBA" id="ARBA00022840"/>
    </source>
</evidence>
<sequence>MNILNVSEFLPFVQKYFGHIIVIKYGGAAMQNTVLQSKVIKNICLLHSLGLKVILVHGGGPFINEWLCKLNITPKFHKGIRVTDHDTMEIVEMVLAGQINKQLVSLFSQNFTQSIGLCGKDSNLIVASPLFDDPNNLVGQVQSININLLNLLLENRYIPVIASIGLGSNNKTYNINADTVAGSIAGSLKAHTLVLLTDTPGIMLDIKNPLTLLKSLDLERVQQLKNNSIISGGMIPKVECCVKALQAGVKSTHIIDGRVSDSLLYELFTSSRIGSQILL</sequence>
<dbReference type="FunFam" id="3.40.1160.10:FF:000004">
    <property type="entry name" value="Acetylglutamate kinase"/>
    <property type="match status" value="1"/>
</dbReference>
<organism evidence="10">
    <name type="scientific">Thuretia quercifolia</name>
    <dbReference type="NCBI Taxonomy" id="189650"/>
    <lineage>
        <taxon>Eukaryota</taxon>
        <taxon>Rhodophyta</taxon>
        <taxon>Florideophyceae</taxon>
        <taxon>Rhodymeniophycidae</taxon>
        <taxon>Ceramiales</taxon>
        <taxon>Dasyaceae</taxon>
        <taxon>Thuretia</taxon>
    </lineage>
</organism>
<keyword evidence="6 8" id="KW-0418">Kinase</keyword>